<protein>
    <submittedName>
        <fullName evidence="4">Uncharacterized protein</fullName>
    </submittedName>
</protein>
<gene>
    <name evidence="4" type="ORF">NTEN_LOCUS4903</name>
</gene>
<reference evidence="4 5" key="1">
    <citation type="submission" date="2020-02" db="EMBL/GenBank/DDBJ databases">
        <authorList>
            <person name="Ferguson B K."/>
        </authorList>
    </citation>
    <scope>NUCLEOTIDE SEQUENCE [LARGE SCALE GENOMIC DNA]</scope>
</reference>
<keyword evidence="1" id="KW-0812">Transmembrane</keyword>
<evidence type="ECO:0000313" key="4">
    <source>
        <dbReference type="EMBL" id="CAA9998620.1"/>
    </source>
</evidence>
<sequence>MFRSRELLVIWESTSWSKQTISAETGQSGKGTAGVMYLSTYGAFGFAFWYGASLVNDEDVSAGSIFTVSIPENGNIVDFEDSPISDHT</sequence>
<evidence type="ECO:0000256" key="3">
    <source>
        <dbReference type="ARBA" id="ARBA00023136"/>
    </source>
</evidence>
<dbReference type="Proteomes" id="UP000479000">
    <property type="component" value="Unassembled WGS sequence"/>
</dbReference>
<evidence type="ECO:0000313" key="5">
    <source>
        <dbReference type="Proteomes" id="UP000479000"/>
    </source>
</evidence>
<accession>A0A6H5G776</accession>
<dbReference type="GO" id="GO:0016020">
    <property type="term" value="C:membrane"/>
    <property type="evidence" value="ECO:0007669"/>
    <property type="project" value="InterPro"/>
</dbReference>
<dbReference type="InterPro" id="IPR036640">
    <property type="entry name" value="ABC1_TM_sf"/>
</dbReference>
<dbReference type="AlphaFoldDB" id="A0A6H5G776"/>
<name>A0A6H5G776_9HEMI</name>
<dbReference type="EMBL" id="CADCXU010007285">
    <property type="protein sequence ID" value="CAA9998620.1"/>
    <property type="molecule type" value="Genomic_DNA"/>
</dbReference>
<evidence type="ECO:0000256" key="1">
    <source>
        <dbReference type="ARBA" id="ARBA00022692"/>
    </source>
</evidence>
<organism evidence="4 5">
    <name type="scientific">Nesidiocoris tenuis</name>
    <dbReference type="NCBI Taxonomy" id="355587"/>
    <lineage>
        <taxon>Eukaryota</taxon>
        <taxon>Metazoa</taxon>
        <taxon>Ecdysozoa</taxon>
        <taxon>Arthropoda</taxon>
        <taxon>Hexapoda</taxon>
        <taxon>Insecta</taxon>
        <taxon>Pterygota</taxon>
        <taxon>Neoptera</taxon>
        <taxon>Paraneoptera</taxon>
        <taxon>Hemiptera</taxon>
        <taxon>Heteroptera</taxon>
        <taxon>Panheteroptera</taxon>
        <taxon>Cimicomorpha</taxon>
        <taxon>Miridae</taxon>
        <taxon>Dicyphina</taxon>
        <taxon>Nesidiocoris</taxon>
    </lineage>
</organism>
<dbReference type="Gene3D" id="1.20.1560.10">
    <property type="entry name" value="ABC transporter type 1, transmembrane domain"/>
    <property type="match status" value="1"/>
</dbReference>
<proteinExistence type="predicted"/>
<evidence type="ECO:0000256" key="2">
    <source>
        <dbReference type="ARBA" id="ARBA00022989"/>
    </source>
</evidence>
<keyword evidence="3" id="KW-0472">Membrane</keyword>
<keyword evidence="2" id="KW-1133">Transmembrane helix</keyword>
<keyword evidence="5" id="KW-1185">Reference proteome</keyword>
<dbReference type="GO" id="GO:0005524">
    <property type="term" value="F:ATP binding"/>
    <property type="evidence" value="ECO:0007669"/>
    <property type="project" value="InterPro"/>
</dbReference>